<keyword evidence="1" id="KW-0812">Transmembrane</keyword>
<feature type="transmembrane region" description="Helical" evidence="1">
    <location>
        <begin position="192"/>
        <end position="217"/>
    </location>
</feature>
<dbReference type="Proteomes" id="UP001596413">
    <property type="component" value="Unassembled WGS sequence"/>
</dbReference>
<evidence type="ECO:0000313" key="2">
    <source>
        <dbReference type="EMBL" id="MFC7218266.1"/>
    </source>
</evidence>
<feature type="transmembrane region" description="Helical" evidence="1">
    <location>
        <begin position="83"/>
        <end position="111"/>
    </location>
</feature>
<evidence type="ECO:0000313" key="3">
    <source>
        <dbReference type="Proteomes" id="UP001596413"/>
    </source>
</evidence>
<feature type="transmembrane region" description="Helical" evidence="1">
    <location>
        <begin position="43"/>
        <end position="62"/>
    </location>
</feature>
<feature type="transmembrane region" description="Helical" evidence="1">
    <location>
        <begin position="229"/>
        <end position="255"/>
    </location>
</feature>
<keyword evidence="1" id="KW-1133">Transmembrane helix</keyword>
<feature type="transmembrane region" description="Helical" evidence="1">
    <location>
        <begin position="276"/>
        <end position="297"/>
    </location>
</feature>
<evidence type="ECO:0000256" key="1">
    <source>
        <dbReference type="SAM" id="Phobius"/>
    </source>
</evidence>
<keyword evidence="1" id="KW-0472">Membrane</keyword>
<dbReference type="EMBL" id="JBHSZO010000010">
    <property type="protein sequence ID" value="MFC7218266.1"/>
    <property type="molecule type" value="Genomic_DNA"/>
</dbReference>
<evidence type="ECO:0008006" key="4">
    <source>
        <dbReference type="Google" id="ProtNLM"/>
    </source>
</evidence>
<feature type="transmembrane region" description="Helical" evidence="1">
    <location>
        <begin position="20"/>
        <end position="37"/>
    </location>
</feature>
<keyword evidence="3" id="KW-1185">Reference proteome</keyword>
<comment type="caution">
    <text evidence="2">The sequence shown here is derived from an EMBL/GenBank/DDBJ whole genome shotgun (WGS) entry which is preliminary data.</text>
</comment>
<organism evidence="2 3">
    <name type="scientific">Streptomyces polyrhachis</name>
    <dbReference type="NCBI Taxonomy" id="1282885"/>
    <lineage>
        <taxon>Bacteria</taxon>
        <taxon>Bacillati</taxon>
        <taxon>Actinomycetota</taxon>
        <taxon>Actinomycetes</taxon>
        <taxon>Kitasatosporales</taxon>
        <taxon>Streptomycetaceae</taxon>
        <taxon>Streptomyces</taxon>
    </lineage>
</organism>
<dbReference type="RefSeq" id="WP_386413583.1">
    <property type="nucleotide sequence ID" value="NZ_JBHSZO010000010.1"/>
</dbReference>
<feature type="transmembrane region" description="Helical" evidence="1">
    <location>
        <begin position="309"/>
        <end position="329"/>
    </location>
</feature>
<accession>A0ABW2GEV9</accession>
<sequence length="382" mass="37445">MFALRLARGAQPLATVRRLLVAVASAGVGFLLLTALGHASAGQLLWCAVPMLAAVWFAVAVARSDPRSRPPAPGLDAAGFGPAYASVLAAVSTLVSCLLGSAVALLVYLHLRGEIAGLPFDGAAARLLGAGPARYTPLPLAAALTLLIVLPLLAALASAYSLRPDRKAPPARPADGPLPLELPAPAGLPWGAALAASGLALGTYGSGLGASAAALTLPGGAGRVPPALLGGWVMIALGLVLAGPGVAHLAGRVLGSLRPGPVRLLAGRTLQQESRVIGHPLGALTAVVAAALVVLRLRAADGGADLGPIAATGAWLVVACTVATVLLTAGEASRERAGSAAALRRLGASAATLGGAAALRAAALQVAGQPLAVVVARVAPLA</sequence>
<name>A0ABW2GEV9_9ACTN</name>
<proteinExistence type="predicted"/>
<reference evidence="3" key="1">
    <citation type="journal article" date="2019" name="Int. J. Syst. Evol. Microbiol.">
        <title>The Global Catalogue of Microorganisms (GCM) 10K type strain sequencing project: providing services to taxonomists for standard genome sequencing and annotation.</title>
        <authorList>
            <consortium name="The Broad Institute Genomics Platform"/>
            <consortium name="The Broad Institute Genome Sequencing Center for Infectious Disease"/>
            <person name="Wu L."/>
            <person name="Ma J."/>
        </authorList>
    </citation>
    <scope>NUCLEOTIDE SEQUENCE [LARGE SCALE GENOMIC DNA]</scope>
    <source>
        <strain evidence="3">CGMCC 1.13681</strain>
    </source>
</reference>
<gene>
    <name evidence="2" type="ORF">ACFQLX_08820</name>
</gene>
<feature type="transmembrane region" description="Helical" evidence="1">
    <location>
        <begin position="140"/>
        <end position="162"/>
    </location>
</feature>
<protein>
    <recommendedName>
        <fullName evidence="4">Integral membrane protein</fullName>
    </recommendedName>
</protein>